<dbReference type="GO" id="GO:0051539">
    <property type="term" value="F:4 iron, 4 sulfur cluster binding"/>
    <property type="evidence" value="ECO:0007669"/>
    <property type="project" value="UniProtKB-KW"/>
</dbReference>
<dbReference type="InterPro" id="IPR012798">
    <property type="entry name" value="Cbl_synth_CobG-like"/>
</dbReference>
<reference evidence="9" key="1">
    <citation type="submission" date="2016-11" db="EMBL/GenBank/DDBJ databases">
        <authorList>
            <person name="Varghese N."/>
            <person name="Submissions S."/>
        </authorList>
    </citation>
    <scope>NUCLEOTIDE SEQUENCE [LARGE SCALE GENOMIC DNA]</scope>
    <source>
        <strain evidence="9">DSM 100564</strain>
    </source>
</reference>
<keyword evidence="9" id="KW-1185">Reference proteome</keyword>
<evidence type="ECO:0000256" key="6">
    <source>
        <dbReference type="ARBA" id="ARBA00023014"/>
    </source>
</evidence>
<dbReference type="EMBL" id="FQZQ01000012">
    <property type="protein sequence ID" value="SHJ72430.1"/>
    <property type="molecule type" value="Genomic_DNA"/>
</dbReference>
<evidence type="ECO:0000256" key="2">
    <source>
        <dbReference type="ARBA" id="ARBA00022617"/>
    </source>
</evidence>
<dbReference type="InterPro" id="IPR051329">
    <property type="entry name" value="NIR_SIR_4Fe-4S"/>
</dbReference>
<evidence type="ECO:0000256" key="3">
    <source>
        <dbReference type="ARBA" id="ARBA00022723"/>
    </source>
</evidence>
<evidence type="ECO:0000259" key="7">
    <source>
        <dbReference type="Pfam" id="PF03460"/>
    </source>
</evidence>
<keyword evidence="3" id="KW-0479">Metal-binding</keyword>
<proteinExistence type="predicted"/>
<keyword evidence="4" id="KW-0560">Oxidoreductase</keyword>
<evidence type="ECO:0000313" key="8">
    <source>
        <dbReference type="EMBL" id="SHJ72430.1"/>
    </source>
</evidence>
<dbReference type="STRING" id="1470563.SAMN05444000_11248"/>
<name>A0A1M6LMR6_9RHOB</name>
<dbReference type="Proteomes" id="UP000183982">
    <property type="component" value="Unassembled WGS sequence"/>
</dbReference>
<keyword evidence="5" id="KW-0408">Iron</keyword>
<evidence type="ECO:0000256" key="1">
    <source>
        <dbReference type="ARBA" id="ARBA00022485"/>
    </source>
</evidence>
<dbReference type="PANTHER" id="PTHR32439">
    <property type="entry name" value="FERREDOXIN--NITRITE REDUCTASE, CHLOROPLASTIC"/>
    <property type="match status" value="1"/>
</dbReference>
<dbReference type="RefSeq" id="WP_073252728.1">
    <property type="nucleotide sequence ID" value="NZ_FQZQ01000012.1"/>
</dbReference>
<dbReference type="Pfam" id="PF03460">
    <property type="entry name" value="NIR_SIR_ferr"/>
    <property type="match status" value="1"/>
</dbReference>
<evidence type="ECO:0000256" key="5">
    <source>
        <dbReference type="ARBA" id="ARBA00023004"/>
    </source>
</evidence>
<dbReference type="SUPFAM" id="SSF56014">
    <property type="entry name" value="Nitrite and sulphite reductase 4Fe-4S domain-like"/>
    <property type="match status" value="1"/>
</dbReference>
<dbReference type="Gene3D" id="3.90.480.20">
    <property type="match status" value="1"/>
</dbReference>
<evidence type="ECO:0000313" key="9">
    <source>
        <dbReference type="Proteomes" id="UP000183982"/>
    </source>
</evidence>
<feature type="domain" description="Nitrite/Sulfite reductase ferredoxin-like" evidence="7">
    <location>
        <begin position="16"/>
        <end position="81"/>
    </location>
</feature>
<dbReference type="AlphaFoldDB" id="A0A1M6LMR6"/>
<keyword evidence="2" id="KW-0349">Heme</keyword>
<protein>
    <submittedName>
        <fullName evidence="8">Precorrin-3B synthase</fullName>
    </submittedName>
</protein>
<dbReference type="SUPFAM" id="SSF55124">
    <property type="entry name" value="Nitrite/Sulfite reductase N-terminal domain-like"/>
    <property type="match status" value="1"/>
</dbReference>
<dbReference type="NCBIfam" id="TIGR02435">
    <property type="entry name" value="CobG"/>
    <property type="match status" value="1"/>
</dbReference>
<organism evidence="8 9">
    <name type="scientific">Shimia gijangensis</name>
    <dbReference type="NCBI Taxonomy" id="1470563"/>
    <lineage>
        <taxon>Bacteria</taxon>
        <taxon>Pseudomonadati</taxon>
        <taxon>Pseudomonadota</taxon>
        <taxon>Alphaproteobacteria</taxon>
        <taxon>Rhodobacterales</taxon>
        <taxon>Roseobacteraceae</taxon>
    </lineage>
</organism>
<sequence length="377" mass="40699">MTRPDPKGWCPGAYRPMMSGDGLVVRVRPMLARLTTEQINGLCDLADRYGSGLIDLTSRANLQIRGVKEHDHEALLQALAELQLLENDPDLEGRRNILMTPLWQAGDDSHVIAQDLMARLADLPPLPAKMGFAIDAGPAPMLQNNSADFRIERDADGHLVLRGDGSANGRPVTRANAVDAILEMAHWFVSTGGNANRRMAAHLDKVTLPADWSNTPPARGRETLRPGANDLGAVYGVGFGQIKARAMRAILAQTKAEAIRVTPWRLFLLEGTKAVEGDDFITDATDPLLQVNACPGAPYCTAASVNTRALARELAGRIDGPLHISGCAKGCASPRKCRTTLVGRGGKFDLVRNGMPWDEPLLTDLSPDTLIDRIGDD</sequence>
<accession>A0A1M6LMR6</accession>
<dbReference type="Gene3D" id="3.30.413.10">
    <property type="entry name" value="Sulfite Reductase Hemoprotein, domain 1"/>
    <property type="match status" value="1"/>
</dbReference>
<gene>
    <name evidence="8" type="ORF">SAMN05444000_11248</name>
</gene>
<dbReference type="PANTHER" id="PTHR32439:SF9">
    <property type="entry name" value="BLR3264 PROTEIN"/>
    <property type="match status" value="1"/>
</dbReference>
<dbReference type="GO" id="GO:0046872">
    <property type="term" value="F:metal ion binding"/>
    <property type="evidence" value="ECO:0007669"/>
    <property type="project" value="UniProtKB-KW"/>
</dbReference>
<keyword evidence="6" id="KW-0411">Iron-sulfur</keyword>
<dbReference type="OrthoDB" id="7459360at2"/>
<dbReference type="InterPro" id="IPR005117">
    <property type="entry name" value="NiRdtase/SiRdtase_haem-b_fer"/>
</dbReference>
<dbReference type="InterPro" id="IPR036136">
    <property type="entry name" value="Nit/Sulf_reduc_fer-like_dom_sf"/>
</dbReference>
<dbReference type="InterPro" id="IPR045854">
    <property type="entry name" value="NO2/SO3_Rdtase_4Fe4S_sf"/>
</dbReference>
<keyword evidence="1" id="KW-0004">4Fe-4S</keyword>
<dbReference type="GO" id="GO:0016491">
    <property type="term" value="F:oxidoreductase activity"/>
    <property type="evidence" value="ECO:0007669"/>
    <property type="project" value="UniProtKB-KW"/>
</dbReference>
<evidence type="ECO:0000256" key="4">
    <source>
        <dbReference type="ARBA" id="ARBA00023002"/>
    </source>
</evidence>